<feature type="non-terminal residue" evidence="2">
    <location>
        <position position="122"/>
    </location>
</feature>
<dbReference type="Proteomes" id="UP000265520">
    <property type="component" value="Unassembled WGS sequence"/>
</dbReference>
<keyword evidence="1" id="KW-0175">Coiled coil</keyword>
<name>A0A392RUS1_9FABA</name>
<organism evidence="2 3">
    <name type="scientific">Trifolium medium</name>
    <dbReference type="NCBI Taxonomy" id="97028"/>
    <lineage>
        <taxon>Eukaryota</taxon>
        <taxon>Viridiplantae</taxon>
        <taxon>Streptophyta</taxon>
        <taxon>Embryophyta</taxon>
        <taxon>Tracheophyta</taxon>
        <taxon>Spermatophyta</taxon>
        <taxon>Magnoliopsida</taxon>
        <taxon>eudicotyledons</taxon>
        <taxon>Gunneridae</taxon>
        <taxon>Pentapetalae</taxon>
        <taxon>rosids</taxon>
        <taxon>fabids</taxon>
        <taxon>Fabales</taxon>
        <taxon>Fabaceae</taxon>
        <taxon>Papilionoideae</taxon>
        <taxon>50 kb inversion clade</taxon>
        <taxon>NPAAA clade</taxon>
        <taxon>Hologalegina</taxon>
        <taxon>IRL clade</taxon>
        <taxon>Trifolieae</taxon>
        <taxon>Trifolium</taxon>
    </lineage>
</organism>
<comment type="caution">
    <text evidence="2">The sequence shown here is derived from an EMBL/GenBank/DDBJ whole genome shotgun (WGS) entry which is preliminary data.</text>
</comment>
<proteinExistence type="predicted"/>
<evidence type="ECO:0000256" key="1">
    <source>
        <dbReference type="SAM" id="Coils"/>
    </source>
</evidence>
<keyword evidence="3" id="KW-1185">Reference proteome</keyword>
<protein>
    <recommendedName>
        <fullName evidence="4">Nucleotide exchange factor GrpE</fullName>
    </recommendedName>
</protein>
<evidence type="ECO:0000313" key="3">
    <source>
        <dbReference type="Proteomes" id="UP000265520"/>
    </source>
</evidence>
<accession>A0A392RUS1</accession>
<dbReference type="EMBL" id="LXQA010266229">
    <property type="protein sequence ID" value="MCI39336.1"/>
    <property type="molecule type" value="Genomic_DNA"/>
</dbReference>
<evidence type="ECO:0008006" key="4">
    <source>
        <dbReference type="Google" id="ProtNLM"/>
    </source>
</evidence>
<sequence>KKTSLREEKAVERLIASEYQVLTLFKRLKDYEDSELSLLRKENVDLKSRIDFLESELQAFRAFRYSAFKEANERAAQLRKEKGALTLLFNDCVGRALYLVLAVFKNALDQVELYLGKLLPRD</sequence>
<feature type="coiled-coil region" evidence="1">
    <location>
        <begin position="36"/>
        <end position="88"/>
    </location>
</feature>
<evidence type="ECO:0000313" key="2">
    <source>
        <dbReference type="EMBL" id="MCI39336.1"/>
    </source>
</evidence>
<reference evidence="2 3" key="1">
    <citation type="journal article" date="2018" name="Front. Plant Sci.">
        <title>Red Clover (Trifolium pratense) and Zigzag Clover (T. medium) - A Picture of Genomic Similarities and Differences.</title>
        <authorList>
            <person name="Dluhosova J."/>
            <person name="Istvanek J."/>
            <person name="Nedelnik J."/>
            <person name="Repkova J."/>
        </authorList>
    </citation>
    <scope>NUCLEOTIDE SEQUENCE [LARGE SCALE GENOMIC DNA]</scope>
    <source>
        <strain evidence="3">cv. 10/8</strain>
        <tissue evidence="2">Leaf</tissue>
    </source>
</reference>
<dbReference type="AlphaFoldDB" id="A0A392RUS1"/>
<feature type="non-terminal residue" evidence="2">
    <location>
        <position position="1"/>
    </location>
</feature>